<proteinExistence type="predicted"/>
<evidence type="ECO:0000313" key="3">
    <source>
        <dbReference type="Proteomes" id="UP001139887"/>
    </source>
</evidence>
<dbReference type="GO" id="GO:0016887">
    <property type="term" value="F:ATP hydrolysis activity"/>
    <property type="evidence" value="ECO:0007669"/>
    <property type="project" value="InterPro"/>
</dbReference>
<accession>A0A9W8M057</accession>
<sequence>MFAQFPVRQALLDESAKKIIEKIKMQLQTRLLIYPEIALQFIVARMQSFTYAKAQSLHHRVAQIHGPMVAQLLDFVSFDYGLYSLYGSISREPVQSRIQYIFIESRPCTASDLLGIVRSTLMTESYSALGRSESALQLTKIPAFVLNISCKPCTSCTANADDQEIKRLLVLVCVRFLRKYGLISDAQMQVALASVESSSGAKRPLKYDSDNAMDGEFKRRNKNYTVTNSRLQVIGQADNKYIMCQQDGWLVAIDQHAADERIRLENLFDDYSATLRRILGVAYTKSSIADIEGISVLMPPVQVRLSDHDWNKVSSVNAKLKQLGIQLAAQTLPTADDPRMCLQLNGLSVMQR</sequence>
<name>A0A9W8M057_9FUNG</name>
<dbReference type="GO" id="GO:0005524">
    <property type="term" value="F:ATP binding"/>
    <property type="evidence" value="ECO:0007669"/>
    <property type="project" value="InterPro"/>
</dbReference>
<dbReference type="Pfam" id="PF08676">
    <property type="entry name" value="MutL_C"/>
    <property type="match status" value="1"/>
</dbReference>
<feature type="domain" description="MutL C-terminal dimerisation" evidence="1">
    <location>
        <begin position="234"/>
        <end position="327"/>
    </location>
</feature>
<organism evidence="2 3">
    <name type="scientific">Coemansia brasiliensis</name>
    <dbReference type="NCBI Taxonomy" id="2650707"/>
    <lineage>
        <taxon>Eukaryota</taxon>
        <taxon>Fungi</taxon>
        <taxon>Fungi incertae sedis</taxon>
        <taxon>Zoopagomycota</taxon>
        <taxon>Kickxellomycotina</taxon>
        <taxon>Kickxellomycetes</taxon>
        <taxon>Kickxellales</taxon>
        <taxon>Kickxellaceae</taxon>
        <taxon>Coemansia</taxon>
    </lineage>
</organism>
<comment type="caution">
    <text evidence="2">The sequence shown here is derived from an EMBL/GenBank/DDBJ whole genome shotgun (WGS) entry which is preliminary data.</text>
</comment>
<dbReference type="InterPro" id="IPR014790">
    <property type="entry name" value="MutL_C"/>
</dbReference>
<keyword evidence="3" id="KW-1185">Reference proteome</keyword>
<dbReference type="OrthoDB" id="429932at2759"/>
<dbReference type="PANTHER" id="PTHR10073:SF47">
    <property type="entry name" value="DNA MISMATCH REPAIR PROTEIN MLH3"/>
    <property type="match status" value="1"/>
</dbReference>
<protein>
    <recommendedName>
        <fullName evidence="1">MutL C-terminal dimerisation domain-containing protein</fullName>
    </recommendedName>
</protein>
<dbReference type="GO" id="GO:0032300">
    <property type="term" value="C:mismatch repair complex"/>
    <property type="evidence" value="ECO:0007669"/>
    <property type="project" value="InterPro"/>
</dbReference>
<dbReference type="Gene3D" id="3.30.1540.20">
    <property type="entry name" value="MutL, C-terminal domain, dimerisation subdomain"/>
    <property type="match status" value="1"/>
</dbReference>
<gene>
    <name evidence="2" type="ORF">IWW36_002154</name>
</gene>
<dbReference type="PANTHER" id="PTHR10073">
    <property type="entry name" value="DNA MISMATCH REPAIR PROTEIN MLH, PMS, MUTL"/>
    <property type="match status" value="1"/>
</dbReference>
<dbReference type="InterPro" id="IPR038973">
    <property type="entry name" value="MutL/Mlh/Pms-like"/>
</dbReference>
<dbReference type="EMBL" id="JANBUW010000044">
    <property type="protein sequence ID" value="KAJ2850099.1"/>
    <property type="molecule type" value="Genomic_DNA"/>
</dbReference>
<dbReference type="Proteomes" id="UP001139887">
    <property type="component" value="Unassembled WGS sequence"/>
</dbReference>
<dbReference type="InterPro" id="IPR042120">
    <property type="entry name" value="MutL_C_dimsub"/>
</dbReference>
<dbReference type="InterPro" id="IPR037198">
    <property type="entry name" value="MutL_C_sf"/>
</dbReference>
<evidence type="ECO:0000313" key="2">
    <source>
        <dbReference type="EMBL" id="KAJ2850099.1"/>
    </source>
</evidence>
<reference evidence="2" key="1">
    <citation type="submission" date="2022-07" db="EMBL/GenBank/DDBJ databases">
        <title>Phylogenomic reconstructions and comparative analyses of Kickxellomycotina fungi.</title>
        <authorList>
            <person name="Reynolds N.K."/>
            <person name="Stajich J.E."/>
            <person name="Barry K."/>
            <person name="Grigoriev I.V."/>
            <person name="Crous P."/>
            <person name="Smith M.E."/>
        </authorList>
    </citation>
    <scope>NUCLEOTIDE SEQUENCE</scope>
    <source>
        <strain evidence="2">NRRL 1566</strain>
    </source>
</reference>
<dbReference type="GO" id="GO:0140664">
    <property type="term" value="F:ATP-dependent DNA damage sensor activity"/>
    <property type="evidence" value="ECO:0007669"/>
    <property type="project" value="InterPro"/>
</dbReference>
<dbReference type="GO" id="GO:0006298">
    <property type="term" value="P:mismatch repair"/>
    <property type="evidence" value="ECO:0007669"/>
    <property type="project" value="InterPro"/>
</dbReference>
<evidence type="ECO:0000259" key="1">
    <source>
        <dbReference type="Pfam" id="PF08676"/>
    </source>
</evidence>
<dbReference type="AlphaFoldDB" id="A0A9W8M057"/>
<dbReference type="SUPFAM" id="SSF118116">
    <property type="entry name" value="DNA mismatch repair protein MutL"/>
    <property type="match status" value="1"/>
</dbReference>